<keyword evidence="1" id="KW-1133">Transmembrane helix</keyword>
<organism evidence="2 3">
    <name type="scientific">Mycena belliarum</name>
    <dbReference type="NCBI Taxonomy" id="1033014"/>
    <lineage>
        <taxon>Eukaryota</taxon>
        <taxon>Fungi</taxon>
        <taxon>Dikarya</taxon>
        <taxon>Basidiomycota</taxon>
        <taxon>Agaricomycotina</taxon>
        <taxon>Agaricomycetes</taxon>
        <taxon>Agaricomycetidae</taxon>
        <taxon>Agaricales</taxon>
        <taxon>Marasmiineae</taxon>
        <taxon>Mycenaceae</taxon>
        <taxon>Mycena</taxon>
    </lineage>
</organism>
<dbReference type="Proteomes" id="UP001222325">
    <property type="component" value="Unassembled WGS sequence"/>
</dbReference>
<proteinExistence type="predicted"/>
<evidence type="ECO:0000313" key="3">
    <source>
        <dbReference type="Proteomes" id="UP001222325"/>
    </source>
</evidence>
<reference evidence="2" key="1">
    <citation type="submission" date="2023-03" db="EMBL/GenBank/DDBJ databases">
        <title>Massive genome expansion in bonnet fungi (Mycena s.s.) driven by repeated elements and novel gene families across ecological guilds.</title>
        <authorList>
            <consortium name="Lawrence Berkeley National Laboratory"/>
            <person name="Harder C.B."/>
            <person name="Miyauchi S."/>
            <person name="Viragh M."/>
            <person name="Kuo A."/>
            <person name="Thoen E."/>
            <person name="Andreopoulos B."/>
            <person name="Lu D."/>
            <person name="Skrede I."/>
            <person name="Drula E."/>
            <person name="Henrissat B."/>
            <person name="Morin E."/>
            <person name="Kohler A."/>
            <person name="Barry K."/>
            <person name="LaButti K."/>
            <person name="Morin E."/>
            <person name="Salamov A."/>
            <person name="Lipzen A."/>
            <person name="Mereny Z."/>
            <person name="Hegedus B."/>
            <person name="Baldrian P."/>
            <person name="Stursova M."/>
            <person name="Weitz H."/>
            <person name="Taylor A."/>
            <person name="Grigoriev I.V."/>
            <person name="Nagy L.G."/>
            <person name="Martin F."/>
            <person name="Kauserud H."/>
        </authorList>
    </citation>
    <scope>NUCLEOTIDE SEQUENCE</scope>
    <source>
        <strain evidence="2">CBHHK173m</strain>
    </source>
</reference>
<feature type="transmembrane region" description="Helical" evidence="1">
    <location>
        <begin position="20"/>
        <end position="42"/>
    </location>
</feature>
<evidence type="ECO:0000313" key="2">
    <source>
        <dbReference type="EMBL" id="KAJ7074827.1"/>
    </source>
</evidence>
<dbReference type="AlphaFoldDB" id="A0AAD6XEN6"/>
<keyword evidence="1" id="KW-0812">Transmembrane</keyword>
<dbReference type="EMBL" id="JARJCN010000110">
    <property type="protein sequence ID" value="KAJ7074827.1"/>
    <property type="molecule type" value="Genomic_DNA"/>
</dbReference>
<gene>
    <name evidence="2" type="ORF">B0H15DRAFT_957021</name>
</gene>
<keyword evidence="1" id="KW-0472">Membrane</keyword>
<name>A0AAD6XEN6_9AGAR</name>
<sequence length="157" mass="17180">MDPHSTCSGLFAAEPDISGIGVRVAIYTQNLLSFIPAVWALWDGKVTEAELDSIEAQSTSILITAFAILISAIVETRTVGLSSYHAGIVLSLSWMNNTNTFIYFLLYIHHKSLVPEGRIETLAGWIKHVLKNLSIHSPVTEQAPSDSDADVEGKIIW</sequence>
<comment type="caution">
    <text evidence="2">The sequence shown here is derived from an EMBL/GenBank/DDBJ whole genome shotgun (WGS) entry which is preliminary data.</text>
</comment>
<feature type="transmembrane region" description="Helical" evidence="1">
    <location>
        <begin position="54"/>
        <end position="74"/>
    </location>
</feature>
<feature type="transmembrane region" description="Helical" evidence="1">
    <location>
        <begin position="86"/>
        <end position="108"/>
    </location>
</feature>
<accession>A0AAD6XEN6</accession>
<protein>
    <submittedName>
        <fullName evidence="2">Uncharacterized protein</fullName>
    </submittedName>
</protein>
<keyword evidence="3" id="KW-1185">Reference proteome</keyword>
<evidence type="ECO:0000256" key="1">
    <source>
        <dbReference type="SAM" id="Phobius"/>
    </source>
</evidence>